<name>A0A1X2H3L6_SYNRA</name>
<organism evidence="8 9">
    <name type="scientific">Syncephalastrum racemosum</name>
    <name type="common">Filamentous fungus</name>
    <dbReference type="NCBI Taxonomy" id="13706"/>
    <lineage>
        <taxon>Eukaryota</taxon>
        <taxon>Fungi</taxon>
        <taxon>Fungi incertae sedis</taxon>
        <taxon>Mucoromycota</taxon>
        <taxon>Mucoromycotina</taxon>
        <taxon>Mucoromycetes</taxon>
        <taxon>Mucorales</taxon>
        <taxon>Syncephalastraceae</taxon>
        <taxon>Syncephalastrum</taxon>
    </lineage>
</organism>
<sequence length="320" mass="35882">MRVLSIQSHMVSGYCGNKAATFPLQLLGFDVDILNTVQFSNHTGYPSWTGKRLDAEEVQDLFDGLEKNGLSEDYTHVLTGYIGNIAILETIERMVKKLKAKNPNLVYVCDPVMGDWGRIYVAPEIVPLYRDLLRVTSVITPNQFEAELLTETTIDSLDSARAAARKLHALGVPNVIITTLKLDKVPGQLHIEPKEPDVEPLYCLTSQEDGKEQHLIAFPTFHGYFTGTGDLFSALVVARWQEQLETNQSLAEATVRVVQSVNAITHDTWQHQTRRLQSEYKGGRPPNPADVKACELRLIQGKAHIEHPERVDTVKQTRLD</sequence>
<comment type="caution">
    <text evidence="8">The sequence shown here is derived from an EMBL/GenBank/DDBJ whole genome shotgun (WGS) entry which is preliminary data.</text>
</comment>
<dbReference type="Proteomes" id="UP000242180">
    <property type="component" value="Unassembled WGS sequence"/>
</dbReference>
<dbReference type="GO" id="GO:0009443">
    <property type="term" value="P:pyridoxal 5'-phosphate salvage"/>
    <property type="evidence" value="ECO:0007669"/>
    <property type="project" value="InterPro"/>
</dbReference>
<feature type="domain" description="Pyridoxamine kinase/Phosphomethylpyrimidine kinase" evidence="7">
    <location>
        <begin position="79"/>
        <end position="262"/>
    </location>
</feature>
<evidence type="ECO:0000256" key="1">
    <source>
        <dbReference type="ARBA" id="ARBA00008805"/>
    </source>
</evidence>
<dbReference type="InParanoid" id="A0A1X2H3L6"/>
<dbReference type="CDD" id="cd01173">
    <property type="entry name" value="pyridoxal_pyridoxamine_kinase"/>
    <property type="match status" value="1"/>
</dbReference>
<dbReference type="SUPFAM" id="SSF53613">
    <property type="entry name" value="Ribokinase-like"/>
    <property type="match status" value="1"/>
</dbReference>
<dbReference type="GO" id="GO:0005524">
    <property type="term" value="F:ATP binding"/>
    <property type="evidence" value="ECO:0007669"/>
    <property type="project" value="UniProtKB-KW"/>
</dbReference>
<evidence type="ECO:0000256" key="3">
    <source>
        <dbReference type="ARBA" id="ARBA00022679"/>
    </source>
</evidence>
<proteinExistence type="inferred from homology"/>
<accession>A0A1X2H3L6</accession>
<keyword evidence="5 8" id="KW-0418">Kinase</keyword>
<dbReference type="STRING" id="13706.A0A1X2H3L6"/>
<dbReference type="OMA" id="AWTHQHP"/>
<dbReference type="EC" id="2.7.1.35" evidence="2"/>
<evidence type="ECO:0000313" key="8">
    <source>
        <dbReference type="EMBL" id="ORY92999.1"/>
    </source>
</evidence>
<dbReference type="InterPro" id="IPR004625">
    <property type="entry name" value="PyrdxlKinase"/>
</dbReference>
<dbReference type="InterPro" id="IPR013749">
    <property type="entry name" value="PM/HMP-P_kinase-1"/>
</dbReference>
<evidence type="ECO:0000259" key="7">
    <source>
        <dbReference type="Pfam" id="PF08543"/>
    </source>
</evidence>
<evidence type="ECO:0000256" key="6">
    <source>
        <dbReference type="ARBA" id="ARBA00022840"/>
    </source>
</evidence>
<dbReference type="FunCoup" id="A0A1X2H3L6">
    <property type="interactions" value="462"/>
</dbReference>
<evidence type="ECO:0000256" key="5">
    <source>
        <dbReference type="ARBA" id="ARBA00022777"/>
    </source>
</evidence>
<dbReference type="GO" id="GO:0005829">
    <property type="term" value="C:cytosol"/>
    <property type="evidence" value="ECO:0007669"/>
    <property type="project" value="TreeGrafter"/>
</dbReference>
<comment type="similarity">
    <text evidence="1">Belongs to the pyridoxine kinase family.</text>
</comment>
<dbReference type="NCBIfam" id="TIGR00687">
    <property type="entry name" value="pyridox_kin"/>
    <property type="match status" value="1"/>
</dbReference>
<dbReference type="PANTHER" id="PTHR10534:SF2">
    <property type="entry name" value="PYRIDOXAL KINASE"/>
    <property type="match status" value="1"/>
</dbReference>
<dbReference type="PANTHER" id="PTHR10534">
    <property type="entry name" value="PYRIDOXAL KINASE"/>
    <property type="match status" value="1"/>
</dbReference>
<reference evidence="8 9" key="1">
    <citation type="submission" date="2016-07" db="EMBL/GenBank/DDBJ databases">
        <title>Pervasive Adenine N6-methylation of Active Genes in Fungi.</title>
        <authorList>
            <consortium name="DOE Joint Genome Institute"/>
            <person name="Mondo S.J."/>
            <person name="Dannebaum R.O."/>
            <person name="Kuo R.C."/>
            <person name="Labutti K."/>
            <person name="Haridas S."/>
            <person name="Kuo A."/>
            <person name="Salamov A."/>
            <person name="Ahrendt S.R."/>
            <person name="Lipzen A."/>
            <person name="Sullivan W."/>
            <person name="Andreopoulos W.B."/>
            <person name="Clum A."/>
            <person name="Lindquist E."/>
            <person name="Daum C."/>
            <person name="Ramamoorthy G.K."/>
            <person name="Gryganskyi A."/>
            <person name="Culley D."/>
            <person name="Magnuson J.K."/>
            <person name="James T.Y."/>
            <person name="O'Malley M.A."/>
            <person name="Stajich J.E."/>
            <person name="Spatafora J.W."/>
            <person name="Visel A."/>
            <person name="Grigoriev I.V."/>
        </authorList>
    </citation>
    <scope>NUCLEOTIDE SEQUENCE [LARGE SCALE GENOMIC DNA]</scope>
    <source>
        <strain evidence="8 9">NRRL 2496</strain>
    </source>
</reference>
<keyword evidence="9" id="KW-1185">Reference proteome</keyword>
<evidence type="ECO:0000256" key="2">
    <source>
        <dbReference type="ARBA" id="ARBA00012104"/>
    </source>
</evidence>
<gene>
    <name evidence="8" type="ORF">BCR43DRAFT_558298</name>
</gene>
<dbReference type="GO" id="GO:0008478">
    <property type="term" value="F:pyridoxal kinase activity"/>
    <property type="evidence" value="ECO:0007669"/>
    <property type="project" value="UniProtKB-EC"/>
</dbReference>
<evidence type="ECO:0000313" key="9">
    <source>
        <dbReference type="Proteomes" id="UP000242180"/>
    </source>
</evidence>
<dbReference type="Pfam" id="PF08543">
    <property type="entry name" value="Phos_pyr_kin"/>
    <property type="match status" value="1"/>
</dbReference>
<protein>
    <recommendedName>
        <fullName evidence="2">pyridoxal kinase</fullName>
        <ecNumber evidence="2">2.7.1.35</ecNumber>
    </recommendedName>
</protein>
<evidence type="ECO:0000256" key="4">
    <source>
        <dbReference type="ARBA" id="ARBA00022741"/>
    </source>
</evidence>
<keyword evidence="3" id="KW-0808">Transferase</keyword>
<dbReference type="EMBL" id="MCGN01000009">
    <property type="protein sequence ID" value="ORY92999.1"/>
    <property type="molecule type" value="Genomic_DNA"/>
</dbReference>
<dbReference type="AlphaFoldDB" id="A0A1X2H3L6"/>
<keyword evidence="4" id="KW-0547">Nucleotide-binding</keyword>
<keyword evidence="6" id="KW-0067">ATP-binding</keyword>
<dbReference type="OrthoDB" id="2104723at2759"/>
<dbReference type="InterPro" id="IPR029056">
    <property type="entry name" value="Ribokinase-like"/>
</dbReference>
<dbReference type="Gene3D" id="3.40.1190.20">
    <property type="match status" value="1"/>
</dbReference>